<gene>
    <name evidence="3" type="ORF">ACFSC3_05585</name>
</gene>
<feature type="compositionally biased region" description="Gly residues" evidence="1">
    <location>
        <begin position="82"/>
        <end position="93"/>
    </location>
</feature>
<proteinExistence type="predicted"/>
<feature type="chain" id="PRO_5046008251" evidence="2">
    <location>
        <begin position="22"/>
        <end position="403"/>
    </location>
</feature>
<feature type="compositionally biased region" description="Basic and acidic residues" evidence="1">
    <location>
        <begin position="64"/>
        <end position="81"/>
    </location>
</feature>
<comment type="caution">
    <text evidence="3">The sequence shown here is derived from an EMBL/GenBank/DDBJ whole genome shotgun (WGS) entry which is preliminary data.</text>
</comment>
<name>A0ABW4NAF8_9SPHN</name>
<feature type="signal peptide" evidence="2">
    <location>
        <begin position="1"/>
        <end position="21"/>
    </location>
</feature>
<evidence type="ECO:0000256" key="1">
    <source>
        <dbReference type="SAM" id="MobiDB-lite"/>
    </source>
</evidence>
<feature type="compositionally biased region" description="Basic and acidic residues" evidence="1">
    <location>
        <begin position="94"/>
        <end position="107"/>
    </location>
</feature>
<evidence type="ECO:0000313" key="4">
    <source>
        <dbReference type="Proteomes" id="UP001597283"/>
    </source>
</evidence>
<reference evidence="4" key="1">
    <citation type="journal article" date="2019" name="Int. J. Syst. Evol. Microbiol.">
        <title>The Global Catalogue of Microorganisms (GCM) 10K type strain sequencing project: providing services to taxonomists for standard genome sequencing and annotation.</title>
        <authorList>
            <consortium name="The Broad Institute Genomics Platform"/>
            <consortium name="The Broad Institute Genome Sequencing Center for Infectious Disease"/>
            <person name="Wu L."/>
            <person name="Ma J."/>
        </authorList>
    </citation>
    <scope>NUCLEOTIDE SEQUENCE [LARGE SCALE GENOMIC DNA]</scope>
    <source>
        <strain evidence="4">Q85</strain>
    </source>
</reference>
<evidence type="ECO:0000313" key="3">
    <source>
        <dbReference type="EMBL" id="MFD1787039.1"/>
    </source>
</evidence>
<sequence>MRTLCLAAGVAALALVAPAMSQEGKGGGPPGGKGGGPGGQGGAPKGGPGGGPGGQSKGGPGGPDRVRGEWKNGPDVARKGGDGGPDGPQGGRGGPDRAKGEWKRGPDVARNGGDWGPGAAPQDGPDWKSGPAGKGGPDRKGDREWKGEGPRGKGPDDRGPAFDAGAPAARFASRRWEGDGYRWNQRDHAIPVSYGCPPGLTPRGDACVAPRDLRRLQPGTGWADWYPVQYQNDDYEWGYGDGYLYRYADGSDGGGLGGLGGLGSGLGGGLGSLISAFIPLLGGGLFNGNSWPQQYKDYQVPDYYDRFYGSGYDGNYDYRYADDAIFAVNPGSNRIDSIAGLLTGDAWGVGQRMPVGYDLYNVPLQYRDRFADDADHMYRYSDGYVYDVDPSTQLVRAVSELLG</sequence>
<accession>A0ABW4NAF8</accession>
<keyword evidence="2" id="KW-0732">Signal</keyword>
<feature type="region of interest" description="Disordered" evidence="1">
    <location>
        <begin position="21"/>
        <end position="164"/>
    </location>
</feature>
<evidence type="ECO:0000256" key="2">
    <source>
        <dbReference type="SAM" id="SignalP"/>
    </source>
</evidence>
<dbReference type="Proteomes" id="UP001597283">
    <property type="component" value="Unassembled WGS sequence"/>
</dbReference>
<dbReference type="RefSeq" id="WP_380939412.1">
    <property type="nucleotide sequence ID" value="NZ_JBHUFC010000002.1"/>
</dbReference>
<organism evidence="3 4">
    <name type="scientific">Sphingomonas floccifaciens</name>
    <dbReference type="NCBI Taxonomy" id="1844115"/>
    <lineage>
        <taxon>Bacteria</taxon>
        <taxon>Pseudomonadati</taxon>
        <taxon>Pseudomonadota</taxon>
        <taxon>Alphaproteobacteria</taxon>
        <taxon>Sphingomonadales</taxon>
        <taxon>Sphingomonadaceae</taxon>
        <taxon>Sphingomonas</taxon>
    </lineage>
</organism>
<protein>
    <submittedName>
        <fullName evidence="3">Uncharacterized protein</fullName>
    </submittedName>
</protein>
<feature type="compositionally biased region" description="Gly residues" evidence="1">
    <location>
        <begin position="24"/>
        <end position="62"/>
    </location>
</feature>
<keyword evidence="4" id="KW-1185">Reference proteome</keyword>
<dbReference type="EMBL" id="JBHUFC010000002">
    <property type="protein sequence ID" value="MFD1787039.1"/>
    <property type="molecule type" value="Genomic_DNA"/>
</dbReference>
<feature type="compositionally biased region" description="Basic and acidic residues" evidence="1">
    <location>
        <begin position="136"/>
        <end position="160"/>
    </location>
</feature>